<dbReference type="EMBL" id="AGXV01000019">
    <property type="protein sequence ID" value="EIY67063.1"/>
    <property type="molecule type" value="Genomic_DNA"/>
</dbReference>
<reference evidence="1 2" key="1">
    <citation type="submission" date="2012-02" db="EMBL/GenBank/DDBJ databases">
        <title>The Genome Sequence of Bacteroides salyersiae CL02T12C01.</title>
        <authorList>
            <consortium name="The Broad Institute Genome Sequencing Platform"/>
            <person name="Earl A."/>
            <person name="Ward D."/>
            <person name="Feldgarden M."/>
            <person name="Gevers D."/>
            <person name="Zitomersky N.L."/>
            <person name="Coyne M.J."/>
            <person name="Comstock L.E."/>
            <person name="Young S.K."/>
            <person name="Zeng Q."/>
            <person name="Gargeya S."/>
            <person name="Fitzgerald M."/>
            <person name="Haas B."/>
            <person name="Abouelleil A."/>
            <person name="Alvarado L."/>
            <person name="Arachchi H.M."/>
            <person name="Berlin A."/>
            <person name="Chapman S.B."/>
            <person name="Gearin G."/>
            <person name="Goldberg J."/>
            <person name="Griggs A."/>
            <person name="Gujja S."/>
            <person name="Hansen M."/>
            <person name="Heiman D."/>
            <person name="Howarth C."/>
            <person name="Larimer J."/>
            <person name="Lui A."/>
            <person name="MacDonald P.J.P."/>
            <person name="McCowen C."/>
            <person name="Montmayeur A."/>
            <person name="Murphy C."/>
            <person name="Neiman D."/>
            <person name="Pearson M."/>
            <person name="Priest M."/>
            <person name="Roberts A."/>
            <person name="Saif S."/>
            <person name="Shea T."/>
            <person name="Sisk P."/>
            <person name="Stolte C."/>
            <person name="Sykes S."/>
            <person name="Wortman J."/>
            <person name="Nusbaum C."/>
            <person name="Birren B."/>
        </authorList>
    </citation>
    <scope>NUCLEOTIDE SEQUENCE [LARGE SCALE GENOMIC DNA]</scope>
    <source>
        <strain evidence="1 2">CL02T12C01</strain>
    </source>
</reference>
<dbReference type="HOGENOM" id="CLU_3305037_0_0_10"/>
<keyword evidence="2" id="KW-1185">Reference proteome</keyword>
<proteinExistence type="predicted"/>
<protein>
    <submittedName>
        <fullName evidence="1">RHS repeat-associated core domain-containing protein</fullName>
    </submittedName>
</protein>
<gene>
    <name evidence="1" type="ORF">HMPREF1071_01386</name>
</gene>
<evidence type="ECO:0000313" key="1">
    <source>
        <dbReference type="EMBL" id="EIY67063.1"/>
    </source>
</evidence>
<comment type="caution">
    <text evidence="1">The sequence shown here is derived from an EMBL/GenBank/DDBJ whole genome shotgun (WGS) entry which is preliminary data.</text>
</comment>
<dbReference type="PATRIC" id="fig|997887.3.peg.1464"/>
<dbReference type="Gene3D" id="2.180.10.10">
    <property type="entry name" value="RHS repeat-associated core"/>
    <property type="match status" value="1"/>
</dbReference>
<name>I9TDN1_9BACE</name>
<dbReference type="OrthoDB" id="1191296at2"/>
<dbReference type="Proteomes" id="UP000005150">
    <property type="component" value="Unassembled WGS sequence"/>
</dbReference>
<organism evidence="1 2">
    <name type="scientific">Bacteroides salyersiae CL02T12C01</name>
    <dbReference type="NCBI Taxonomy" id="997887"/>
    <lineage>
        <taxon>Bacteria</taxon>
        <taxon>Pseudomonadati</taxon>
        <taxon>Bacteroidota</taxon>
        <taxon>Bacteroidia</taxon>
        <taxon>Bacteroidales</taxon>
        <taxon>Bacteroidaceae</taxon>
        <taxon>Bacteroides</taxon>
    </lineage>
</organism>
<evidence type="ECO:0000313" key="2">
    <source>
        <dbReference type="Proteomes" id="UP000005150"/>
    </source>
</evidence>
<accession>I9TDN1</accession>
<sequence>MDPLCEDYYSVSPYAYCNNNPVNAIDPNGRDYRLTTHYQ</sequence>
<dbReference type="AlphaFoldDB" id="I9TDN1"/>